<proteinExistence type="predicted"/>
<dbReference type="Proteomes" id="UP000438914">
    <property type="component" value="Unassembled WGS sequence"/>
</dbReference>
<dbReference type="InterPro" id="IPR008878">
    <property type="entry name" value="Transposase_IS66_Orf2"/>
</dbReference>
<protein>
    <submittedName>
        <fullName evidence="1">Transposase</fullName>
    </submittedName>
</protein>
<comment type="caution">
    <text evidence="1">The sequence shown here is derived from an EMBL/GenBank/DDBJ whole genome shotgun (WGS) entry which is preliminary data.</text>
</comment>
<sequence>MKLLHWERGGYVMYYKRLETGRFSHKAFAGTNRFRAVRWDEQVLLMEGISTKAHRRKRFQITPECTEKESKKAENTTVKVWLSR</sequence>
<accession>A0A7K0KJF7</accession>
<name>A0A7K0KJF7_9BACT</name>
<gene>
    <name evidence="1" type="ORF">FYJ73_15505</name>
</gene>
<evidence type="ECO:0000313" key="1">
    <source>
        <dbReference type="EMBL" id="MST86051.1"/>
    </source>
</evidence>
<dbReference type="EMBL" id="VUNG01000086">
    <property type="protein sequence ID" value="MST86051.1"/>
    <property type="molecule type" value="Genomic_DNA"/>
</dbReference>
<reference evidence="1 2" key="1">
    <citation type="submission" date="2019-08" db="EMBL/GenBank/DDBJ databases">
        <title>In-depth cultivation of the pig gut microbiome towards novel bacterial diversity and tailored functional studies.</title>
        <authorList>
            <person name="Wylensek D."/>
            <person name="Hitch T.C.A."/>
            <person name="Clavel T."/>
        </authorList>
    </citation>
    <scope>NUCLEOTIDE SEQUENCE [LARGE SCALE GENOMIC DNA]</scope>
    <source>
        <strain evidence="1 2">LKV-178-WT-2A</strain>
    </source>
</reference>
<dbReference type="Pfam" id="PF05717">
    <property type="entry name" value="TnpB_IS66"/>
    <property type="match status" value="1"/>
</dbReference>
<dbReference type="AlphaFoldDB" id="A0A7K0KJF7"/>
<keyword evidence="2" id="KW-1185">Reference proteome</keyword>
<evidence type="ECO:0000313" key="2">
    <source>
        <dbReference type="Proteomes" id="UP000438914"/>
    </source>
</evidence>
<organism evidence="1 2">
    <name type="scientific">Hallella mizrahii</name>
    <dbReference type="NCBI Taxonomy" id="2606637"/>
    <lineage>
        <taxon>Bacteria</taxon>
        <taxon>Pseudomonadati</taxon>
        <taxon>Bacteroidota</taxon>
        <taxon>Bacteroidia</taxon>
        <taxon>Bacteroidales</taxon>
        <taxon>Prevotellaceae</taxon>
        <taxon>Hallella</taxon>
    </lineage>
</organism>